<dbReference type="EMBL" id="CP047652">
    <property type="protein sequence ID" value="QHI96148.1"/>
    <property type="molecule type" value="Genomic_DNA"/>
</dbReference>
<protein>
    <submittedName>
        <fullName evidence="2">Uncharacterized protein</fullName>
    </submittedName>
</protein>
<evidence type="ECO:0000313" key="2">
    <source>
        <dbReference type="EMBL" id="QHI96148.1"/>
    </source>
</evidence>
<reference evidence="2 3" key="1">
    <citation type="submission" date="2020-01" db="EMBL/GenBank/DDBJ databases">
        <title>Genome sequencing of strain KACC 21507.</title>
        <authorList>
            <person name="Heo J."/>
            <person name="Kim S.-J."/>
            <person name="Kim J.-S."/>
            <person name="Hong S.-B."/>
            <person name="Kwon S.-W."/>
        </authorList>
    </citation>
    <scope>NUCLEOTIDE SEQUENCE [LARGE SCALE GENOMIC DNA]</scope>
    <source>
        <strain evidence="2 3">KACC 21507</strain>
    </source>
</reference>
<keyword evidence="1" id="KW-0472">Membrane</keyword>
<keyword evidence="3" id="KW-1185">Reference proteome</keyword>
<dbReference type="RefSeq" id="WP_160619221.1">
    <property type="nucleotide sequence ID" value="NZ_CP047652.1"/>
</dbReference>
<evidence type="ECO:0000313" key="3">
    <source>
        <dbReference type="Proteomes" id="UP000463975"/>
    </source>
</evidence>
<proteinExistence type="predicted"/>
<dbReference type="Proteomes" id="UP000463975">
    <property type="component" value="Chromosome"/>
</dbReference>
<organism evidence="2 3">
    <name type="scientific">Aristophania vespae</name>
    <dbReference type="NCBI Taxonomy" id="2697033"/>
    <lineage>
        <taxon>Bacteria</taxon>
        <taxon>Pseudomonadati</taxon>
        <taxon>Pseudomonadota</taxon>
        <taxon>Alphaproteobacteria</taxon>
        <taxon>Acetobacterales</taxon>
        <taxon>Acetobacteraceae</taxon>
        <taxon>Aristophania</taxon>
    </lineage>
</organism>
<keyword evidence="1" id="KW-1133">Transmembrane helix</keyword>
<dbReference type="KEGG" id="bomb:GT348_07800"/>
<dbReference type="AlphaFoldDB" id="A0A6P1NFC5"/>
<sequence length="60" mass="7376">MKNRMLLPVRFFFNYSQSVTRLFKRLYRFIALSLYRFIALSLYRFIALSLYRFIALSLLL</sequence>
<accession>A0A6P1NFC5</accession>
<feature type="transmembrane region" description="Helical" evidence="1">
    <location>
        <begin position="34"/>
        <end position="54"/>
    </location>
</feature>
<evidence type="ECO:0000256" key="1">
    <source>
        <dbReference type="SAM" id="Phobius"/>
    </source>
</evidence>
<gene>
    <name evidence="2" type="ORF">GT348_07800</name>
</gene>
<keyword evidence="1" id="KW-0812">Transmembrane</keyword>
<name>A0A6P1NFC5_9PROT</name>